<dbReference type="EMBL" id="JAULSO010000001">
    <property type="protein sequence ID" value="KAK3694766.1"/>
    <property type="molecule type" value="Genomic_DNA"/>
</dbReference>
<organism evidence="1 2">
    <name type="scientific">Podospora appendiculata</name>
    <dbReference type="NCBI Taxonomy" id="314037"/>
    <lineage>
        <taxon>Eukaryota</taxon>
        <taxon>Fungi</taxon>
        <taxon>Dikarya</taxon>
        <taxon>Ascomycota</taxon>
        <taxon>Pezizomycotina</taxon>
        <taxon>Sordariomycetes</taxon>
        <taxon>Sordariomycetidae</taxon>
        <taxon>Sordariales</taxon>
        <taxon>Podosporaceae</taxon>
        <taxon>Podospora</taxon>
    </lineage>
</organism>
<comment type="caution">
    <text evidence="1">The sequence shown here is derived from an EMBL/GenBank/DDBJ whole genome shotgun (WGS) entry which is preliminary data.</text>
</comment>
<evidence type="ECO:0000313" key="2">
    <source>
        <dbReference type="Proteomes" id="UP001270362"/>
    </source>
</evidence>
<gene>
    <name evidence="1" type="ORF">B0T22DRAFT_81284</name>
</gene>
<accession>A0AAE1CHF1</accession>
<proteinExistence type="predicted"/>
<reference evidence="1" key="2">
    <citation type="submission" date="2023-06" db="EMBL/GenBank/DDBJ databases">
        <authorList>
            <consortium name="Lawrence Berkeley National Laboratory"/>
            <person name="Haridas S."/>
            <person name="Hensen N."/>
            <person name="Bonometti L."/>
            <person name="Westerberg I."/>
            <person name="Brannstrom I.O."/>
            <person name="Guillou S."/>
            <person name="Cros-Aarteil S."/>
            <person name="Calhoun S."/>
            <person name="Kuo A."/>
            <person name="Mondo S."/>
            <person name="Pangilinan J."/>
            <person name="Riley R."/>
            <person name="Labutti K."/>
            <person name="Andreopoulos B."/>
            <person name="Lipzen A."/>
            <person name="Chen C."/>
            <person name="Yanf M."/>
            <person name="Daum C."/>
            <person name="Ng V."/>
            <person name="Clum A."/>
            <person name="Steindorff A."/>
            <person name="Ohm R."/>
            <person name="Martin F."/>
            <person name="Silar P."/>
            <person name="Natvig D."/>
            <person name="Lalanne C."/>
            <person name="Gautier V."/>
            <person name="Ament-Velasquez S.L."/>
            <person name="Kruys A."/>
            <person name="Hutchinson M.I."/>
            <person name="Powell A.J."/>
            <person name="Barry K."/>
            <person name="Miller A.N."/>
            <person name="Grigoriev I.V."/>
            <person name="Debuchy R."/>
            <person name="Gladieux P."/>
            <person name="Thoren M.H."/>
            <person name="Johannesson H."/>
        </authorList>
    </citation>
    <scope>NUCLEOTIDE SEQUENCE</scope>
    <source>
        <strain evidence="1">CBS 314.62</strain>
    </source>
</reference>
<sequence>MAGARSPSAPIHRSVLQGAQLLGASLHPSMPQLKLAYIIKVPLGLTDVHLTQFSFDEALCFAGPPSRSRAVGARKEDTHVCYLFGYVGSQDAAVVAAIETANKSTSRWVNVCRIYQAPWMMRRVSDMQQDPPLTLAQTPSIAPVDNCTDTRLPQSSKTPFVGSWRSFSFVIPALKTAQSHSPTGRLKAASEGVRPGECKAPGFGCHLDFSED</sequence>
<dbReference type="Proteomes" id="UP001270362">
    <property type="component" value="Unassembled WGS sequence"/>
</dbReference>
<protein>
    <submittedName>
        <fullName evidence="1">Uncharacterized protein</fullName>
    </submittedName>
</protein>
<keyword evidence="2" id="KW-1185">Reference proteome</keyword>
<name>A0AAE1CHF1_9PEZI</name>
<evidence type="ECO:0000313" key="1">
    <source>
        <dbReference type="EMBL" id="KAK3694766.1"/>
    </source>
</evidence>
<reference evidence="1" key="1">
    <citation type="journal article" date="2023" name="Mol. Phylogenet. Evol.">
        <title>Genome-scale phylogeny and comparative genomics of the fungal order Sordariales.</title>
        <authorList>
            <person name="Hensen N."/>
            <person name="Bonometti L."/>
            <person name="Westerberg I."/>
            <person name="Brannstrom I.O."/>
            <person name="Guillou S."/>
            <person name="Cros-Aarteil S."/>
            <person name="Calhoun S."/>
            <person name="Haridas S."/>
            <person name="Kuo A."/>
            <person name="Mondo S."/>
            <person name="Pangilinan J."/>
            <person name="Riley R."/>
            <person name="LaButti K."/>
            <person name="Andreopoulos B."/>
            <person name="Lipzen A."/>
            <person name="Chen C."/>
            <person name="Yan M."/>
            <person name="Daum C."/>
            <person name="Ng V."/>
            <person name="Clum A."/>
            <person name="Steindorff A."/>
            <person name="Ohm R.A."/>
            <person name="Martin F."/>
            <person name="Silar P."/>
            <person name="Natvig D.O."/>
            <person name="Lalanne C."/>
            <person name="Gautier V."/>
            <person name="Ament-Velasquez S.L."/>
            <person name="Kruys A."/>
            <person name="Hutchinson M.I."/>
            <person name="Powell A.J."/>
            <person name="Barry K."/>
            <person name="Miller A.N."/>
            <person name="Grigoriev I.V."/>
            <person name="Debuchy R."/>
            <person name="Gladieux P."/>
            <person name="Hiltunen Thoren M."/>
            <person name="Johannesson H."/>
        </authorList>
    </citation>
    <scope>NUCLEOTIDE SEQUENCE</scope>
    <source>
        <strain evidence="1">CBS 314.62</strain>
    </source>
</reference>
<dbReference type="AlphaFoldDB" id="A0AAE1CHF1"/>